<organism evidence="6 7">
    <name type="scientific">Virgisporangium aliadipatigenens</name>
    <dbReference type="NCBI Taxonomy" id="741659"/>
    <lineage>
        <taxon>Bacteria</taxon>
        <taxon>Bacillati</taxon>
        <taxon>Actinomycetota</taxon>
        <taxon>Actinomycetes</taxon>
        <taxon>Micromonosporales</taxon>
        <taxon>Micromonosporaceae</taxon>
        <taxon>Virgisporangium</taxon>
    </lineage>
</organism>
<dbReference type="GO" id="GO:0042398">
    <property type="term" value="P:modified amino acid biosynthetic process"/>
    <property type="evidence" value="ECO:0007669"/>
    <property type="project" value="InterPro"/>
</dbReference>
<dbReference type="NCBIfam" id="NF010041">
    <property type="entry name" value="PRK13517.1-1"/>
    <property type="match status" value="1"/>
</dbReference>
<keyword evidence="7" id="KW-1185">Reference proteome</keyword>
<dbReference type="Gene3D" id="3.30.590.20">
    <property type="match status" value="1"/>
</dbReference>
<comment type="catalytic activity">
    <reaction evidence="4 5">
        <text>L-cysteine + L-glutamate + ATP = gamma-L-glutamyl-L-cysteine + ADP + phosphate + H(+)</text>
        <dbReference type="Rhea" id="RHEA:13285"/>
        <dbReference type="ChEBI" id="CHEBI:15378"/>
        <dbReference type="ChEBI" id="CHEBI:29985"/>
        <dbReference type="ChEBI" id="CHEBI:30616"/>
        <dbReference type="ChEBI" id="CHEBI:35235"/>
        <dbReference type="ChEBI" id="CHEBI:43474"/>
        <dbReference type="ChEBI" id="CHEBI:58173"/>
        <dbReference type="ChEBI" id="CHEBI:456216"/>
        <dbReference type="EC" id="6.3.2.2"/>
    </reaction>
</comment>
<dbReference type="GO" id="GO:0004357">
    <property type="term" value="F:glutamate-cysteine ligase activity"/>
    <property type="evidence" value="ECO:0007669"/>
    <property type="project" value="UniProtKB-EC"/>
</dbReference>
<sequence length="380" mass="41267">MTSLLRTVGDDADTGDPDRLTIGVEEEFLLLDPETGINLPVAEEVTDALPVAVRDRSRLEVRRSMIEMFTGLGTDLTELRHELLGLRRAAAAAAAATGASLVAVGATPIGEPDLTTPSEPRYRAMTERYGPVARDPAVCGLQVHIGVADRDLAVRVCNHLQVWLPVVRAMTANSPFWEGADTGHASWRSVQLQRWPALGPTPYFESAGEYDETVTGLITAGVLLDASMVYWYARLSPTYPAVEVRIGDVCPTVDDTVLTVALVRAAVASAVTEIRAGLPASMPRECVTTAAHWHAARHGLSRNLIDLRLGKARPAWDMVNEFFATISPALLHNGDLELVVDRLAHLRAEGTGADRQRQAYERSGDLRQVLVELAELTVRD</sequence>
<dbReference type="Proteomes" id="UP000619260">
    <property type="component" value="Unassembled WGS sequence"/>
</dbReference>
<dbReference type="InterPro" id="IPR014746">
    <property type="entry name" value="Gln_synth/guanido_kin_cat_dom"/>
</dbReference>
<name>A0A8J4DNU4_9ACTN</name>
<keyword evidence="1 5" id="KW-0436">Ligase</keyword>
<dbReference type="InterPro" id="IPR011793">
    <property type="entry name" value="YbdK"/>
</dbReference>
<dbReference type="GO" id="GO:0005524">
    <property type="term" value="F:ATP binding"/>
    <property type="evidence" value="ECO:0007669"/>
    <property type="project" value="UniProtKB-KW"/>
</dbReference>
<comment type="caution">
    <text evidence="6">The sequence shown here is derived from an EMBL/GenBank/DDBJ whole genome shotgun (WGS) entry which is preliminary data.</text>
</comment>
<evidence type="ECO:0000256" key="3">
    <source>
        <dbReference type="ARBA" id="ARBA00022840"/>
    </source>
</evidence>
<keyword evidence="3 5" id="KW-0067">ATP-binding</keyword>
<evidence type="ECO:0000313" key="6">
    <source>
        <dbReference type="EMBL" id="GIJ45265.1"/>
    </source>
</evidence>
<dbReference type="SUPFAM" id="SSF55931">
    <property type="entry name" value="Glutamine synthetase/guanido kinase"/>
    <property type="match status" value="1"/>
</dbReference>
<dbReference type="NCBIfam" id="TIGR02050">
    <property type="entry name" value="gshA_cyan_rel"/>
    <property type="match status" value="1"/>
</dbReference>
<accession>A0A8J4DNU4</accession>
<protein>
    <recommendedName>
        <fullName evidence="5">Putative glutamate--cysteine ligase 2</fullName>
        <ecNumber evidence="5">6.3.2.2</ecNumber>
    </recommendedName>
    <alternativeName>
        <fullName evidence="5">Gamma-glutamylcysteine synthetase 2</fullName>
        <shortName evidence="5">GCS 2</shortName>
        <shortName evidence="5">Gamma-GCS 2</shortName>
    </alternativeName>
</protein>
<keyword evidence="2 5" id="KW-0547">Nucleotide-binding</keyword>
<dbReference type="PANTHER" id="PTHR36510">
    <property type="entry name" value="GLUTAMATE--CYSTEINE LIGASE 2-RELATED"/>
    <property type="match status" value="1"/>
</dbReference>
<dbReference type="InterPro" id="IPR050141">
    <property type="entry name" value="GCL_type2/YbdK_subfam"/>
</dbReference>
<dbReference type="HAMAP" id="MF_01609">
    <property type="entry name" value="Glu_cys_ligase_2"/>
    <property type="match status" value="1"/>
</dbReference>
<evidence type="ECO:0000256" key="4">
    <source>
        <dbReference type="ARBA" id="ARBA00048819"/>
    </source>
</evidence>
<comment type="similarity">
    <text evidence="5">Belongs to the glutamate--cysteine ligase type 2 family. YbdK subfamily.</text>
</comment>
<dbReference type="AlphaFoldDB" id="A0A8J4DNU4"/>
<dbReference type="EC" id="6.3.2.2" evidence="5"/>
<dbReference type="Pfam" id="PF04107">
    <property type="entry name" value="GCS2"/>
    <property type="match status" value="1"/>
</dbReference>
<dbReference type="RefSeq" id="WP_203898830.1">
    <property type="nucleotide sequence ID" value="NZ_BOPF01000007.1"/>
</dbReference>
<evidence type="ECO:0000256" key="1">
    <source>
        <dbReference type="ARBA" id="ARBA00022598"/>
    </source>
</evidence>
<dbReference type="PANTHER" id="PTHR36510:SF1">
    <property type="entry name" value="GLUTAMATE--CYSTEINE LIGASE 2-RELATED"/>
    <property type="match status" value="1"/>
</dbReference>
<proteinExistence type="inferred from homology"/>
<dbReference type="EMBL" id="BOPF01000007">
    <property type="protein sequence ID" value="GIJ45265.1"/>
    <property type="molecule type" value="Genomic_DNA"/>
</dbReference>
<evidence type="ECO:0000256" key="5">
    <source>
        <dbReference type="HAMAP-Rule" id="MF_01609"/>
    </source>
</evidence>
<evidence type="ECO:0000313" key="7">
    <source>
        <dbReference type="Proteomes" id="UP000619260"/>
    </source>
</evidence>
<reference evidence="6" key="1">
    <citation type="submission" date="2021-01" db="EMBL/GenBank/DDBJ databases">
        <title>Whole genome shotgun sequence of Virgisporangium aliadipatigenens NBRC 105644.</title>
        <authorList>
            <person name="Komaki H."/>
            <person name="Tamura T."/>
        </authorList>
    </citation>
    <scope>NUCLEOTIDE SEQUENCE</scope>
    <source>
        <strain evidence="6">NBRC 105644</strain>
    </source>
</reference>
<dbReference type="InterPro" id="IPR006336">
    <property type="entry name" value="GCS2"/>
</dbReference>
<evidence type="ECO:0000256" key="2">
    <source>
        <dbReference type="ARBA" id="ARBA00022741"/>
    </source>
</evidence>
<gene>
    <name evidence="6" type="ORF">Val02_21510</name>
</gene>
<comment type="function">
    <text evidence="5">ATP-dependent carboxylate-amine ligase which exhibits weak glutamate--cysteine ligase activity.</text>
</comment>